<dbReference type="SUPFAM" id="SSF51197">
    <property type="entry name" value="Clavaminate synthase-like"/>
    <property type="match status" value="1"/>
</dbReference>
<reference evidence="8" key="1">
    <citation type="submission" date="2021-01" db="EMBL/GenBank/DDBJ databases">
        <authorList>
            <person name="Corre E."/>
            <person name="Pelletier E."/>
            <person name="Niang G."/>
            <person name="Scheremetjew M."/>
            <person name="Finn R."/>
            <person name="Kale V."/>
            <person name="Holt S."/>
            <person name="Cochrane G."/>
            <person name="Meng A."/>
            <person name="Brown T."/>
            <person name="Cohen L."/>
        </authorList>
    </citation>
    <scope>NUCLEOTIDE SEQUENCE</scope>
    <source>
        <strain evidence="8">379</strain>
    </source>
</reference>
<evidence type="ECO:0000256" key="1">
    <source>
        <dbReference type="ARBA" id="ARBA00001961"/>
    </source>
</evidence>
<evidence type="ECO:0000256" key="3">
    <source>
        <dbReference type="ARBA" id="ARBA00022964"/>
    </source>
</evidence>
<dbReference type="GO" id="GO:0016705">
    <property type="term" value="F:oxidoreductase activity, acting on paired donors, with incorporation or reduction of molecular oxygen"/>
    <property type="evidence" value="ECO:0007669"/>
    <property type="project" value="InterPro"/>
</dbReference>
<feature type="domain" description="Fe2OG dioxygenase" evidence="7">
    <location>
        <begin position="148"/>
        <end position="270"/>
    </location>
</feature>
<dbReference type="GO" id="GO:0031418">
    <property type="term" value="F:L-ascorbic acid binding"/>
    <property type="evidence" value="ECO:0007669"/>
    <property type="project" value="InterPro"/>
</dbReference>
<evidence type="ECO:0000313" key="8">
    <source>
        <dbReference type="EMBL" id="CAE0522002.1"/>
    </source>
</evidence>
<keyword evidence="6" id="KW-0812">Transmembrane</keyword>
<evidence type="ECO:0000259" key="7">
    <source>
        <dbReference type="PROSITE" id="PS51471"/>
    </source>
</evidence>
<keyword evidence="2" id="KW-0479">Metal-binding</keyword>
<feature type="transmembrane region" description="Helical" evidence="6">
    <location>
        <begin position="292"/>
        <end position="311"/>
    </location>
</feature>
<dbReference type="InterPro" id="IPR006620">
    <property type="entry name" value="Pro_4_hyd_alph"/>
</dbReference>
<sequence length="312" mass="32496">MSASPTGKTRSPTRSPLHTHSCVEVFISAHQAGLRADATSSVRLGHSLLRLPALVSESECTKLLKEAAAAAEVRRRLRASMRGPNRGRVRMPVGNFLGPDELALCDEILRRALAHVSEVTPGLIPQQLGAATESARAAIIDNPALQWSPGEPAINSYRTGGEFLPHEDKQRLTVLVALSDAESGAFSGGGTAFWSAEDRGSPGPPPQAPTAAATADAVARTAFPRAQAVPPTLTVHAPAGTAVVFTGTVTHGAMPVLSGERTVFVASFGPKGLAFDEGTGHPLFGRTRPACAWSLGLVLSLAGIVFINAGWI</sequence>
<accession>A0A7S3VXD5</accession>
<dbReference type="AlphaFoldDB" id="A0A7S3VXD5"/>
<comment type="cofactor">
    <cofactor evidence="1">
        <name>L-ascorbate</name>
        <dbReference type="ChEBI" id="CHEBI:38290"/>
    </cofactor>
</comment>
<gene>
    <name evidence="8" type="ORF">EHUX00137_LOCUS1042</name>
</gene>
<keyword evidence="5" id="KW-0408">Iron</keyword>
<evidence type="ECO:0000256" key="6">
    <source>
        <dbReference type="SAM" id="Phobius"/>
    </source>
</evidence>
<keyword evidence="6" id="KW-1133">Transmembrane helix</keyword>
<proteinExistence type="predicted"/>
<dbReference type="GO" id="GO:0051213">
    <property type="term" value="F:dioxygenase activity"/>
    <property type="evidence" value="ECO:0007669"/>
    <property type="project" value="UniProtKB-KW"/>
</dbReference>
<evidence type="ECO:0000256" key="5">
    <source>
        <dbReference type="ARBA" id="ARBA00023004"/>
    </source>
</evidence>
<dbReference type="InterPro" id="IPR005123">
    <property type="entry name" value="Oxoglu/Fe-dep_dioxygenase_dom"/>
</dbReference>
<organism evidence="8">
    <name type="scientific">Emiliania huxleyi</name>
    <name type="common">Coccolithophore</name>
    <name type="synonym">Pontosphaera huxleyi</name>
    <dbReference type="NCBI Taxonomy" id="2903"/>
    <lineage>
        <taxon>Eukaryota</taxon>
        <taxon>Haptista</taxon>
        <taxon>Haptophyta</taxon>
        <taxon>Prymnesiophyceae</taxon>
        <taxon>Isochrysidales</taxon>
        <taxon>Noelaerhabdaceae</taxon>
        <taxon>Emiliania</taxon>
    </lineage>
</organism>
<evidence type="ECO:0000256" key="2">
    <source>
        <dbReference type="ARBA" id="ARBA00022723"/>
    </source>
</evidence>
<dbReference type="EMBL" id="HBIR01001526">
    <property type="protein sequence ID" value="CAE0522002.1"/>
    <property type="molecule type" value="Transcribed_RNA"/>
</dbReference>
<dbReference type="SMART" id="SM00702">
    <property type="entry name" value="P4Hc"/>
    <property type="match status" value="1"/>
</dbReference>
<protein>
    <recommendedName>
        <fullName evidence="7">Fe2OG dioxygenase domain-containing protein</fullName>
    </recommendedName>
</protein>
<dbReference type="Gene3D" id="2.60.120.620">
    <property type="entry name" value="q2cbj1_9rhob like domain"/>
    <property type="match status" value="1"/>
</dbReference>
<evidence type="ECO:0000256" key="4">
    <source>
        <dbReference type="ARBA" id="ARBA00023002"/>
    </source>
</evidence>
<keyword evidence="4" id="KW-0560">Oxidoreductase</keyword>
<name>A0A7S3VXD5_EMIHU</name>
<keyword evidence="3" id="KW-0223">Dioxygenase</keyword>
<dbReference type="PROSITE" id="PS51471">
    <property type="entry name" value="FE2OG_OXY"/>
    <property type="match status" value="1"/>
</dbReference>
<dbReference type="GO" id="GO:0005506">
    <property type="term" value="F:iron ion binding"/>
    <property type="evidence" value="ECO:0007669"/>
    <property type="project" value="InterPro"/>
</dbReference>
<keyword evidence="6" id="KW-0472">Membrane</keyword>